<name>A0ABT4QLE6_9BACL</name>
<dbReference type="PROSITE" id="PS50110">
    <property type="entry name" value="RESPONSE_REGULATORY"/>
    <property type="match status" value="1"/>
</dbReference>
<dbReference type="SMART" id="SM00448">
    <property type="entry name" value="REC"/>
    <property type="match status" value="1"/>
</dbReference>
<evidence type="ECO:0000259" key="3">
    <source>
        <dbReference type="PROSITE" id="PS50110"/>
    </source>
</evidence>
<dbReference type="PANTHER" id="PTHR44591">
    <property type="entry name" value="STRESS RESPONSE REGULATOR PROTEIN 1"/>
    <property type="match status" value="1"/>
</dbReference>
<gene>
    <name evidence="4" type="ORF">O9H85_36380</name>
</gene>
<evidence type="ECO:0000256" key="1">
    <source>
        <dbReference type="ARBA" id="ARBA00022553"/>
    </source>
</evidence>
<accession>A0ABT4QLE6</accession>
<dbReference type="CDD" id="cd00156">
    <property type="entry name" value="REC"/>
    <property type="match status" value="1"/>
</dbReference>
<dbReference type="RefSeq" id="WP_269886224.1">
    <property type="nucleotide sequence ID" value="NZ_JAQAGZ010000048.1"/>
</dbReference>
<dbReference type="Proteomes" id="UP001527882">
    <property type="component" value="Unassembled WGS sequence"/>
</dbReference>
<keyword evidence="1 2" id="KW-0597">Phosphoprotein</keyword>
<dbReference type="InterPro" id="IPR050595">
    <property type="entry name" value="Bact_response_regulator"/>
</dbReference>
<feature type="modified residue" description="4-aspartylphosphate" evidence="2">
    <location>
        <position position="54"/>
    </location>
</feature>
<dbReference type="Pfam" id="PF00072">
    <property type="entry name" value="Response_reg"/>
    <property type="match status" value="1"/>
</dbReference>
<dbReference type="EMBL" id="JAQAGZ010000048">
    <property type="protein sequence ID" value="MCZ8517696.1"/>
    <property type="molecule type" value="Genomic_DNA"/>
</dbReference>
<reference evidence="4 5" key="1">
    <citation type="submission" date="2022-12" db="EMBL/GenBank/DDBJ databases">
        <title>Draft genome sequence of Paenibacillus sp. dW9.</title>
        <authorList>
            <person name="Choi E.-W."/>
            <person name="Kim D.-U."/>
        </authorList>
    </citation>
    <scope>NUCLEOTIDE SEQUENCE [LARGE SCALE GENOMIC DNA]</scope>
    <source>
        <strain evidence="5">dW9</strain>
    </source>
</reference>
<dbReference type="Gene3D" id="3.40.50.2300">
    <property type="match status" value="1"/>
</dbReference>
<keyword evidence="5" id="KW-1185">Reference proteome</keyword>
<sequence length="130" mass="14505">MNLKPIALVDDSSPFCLLVKQIFEDRYEVDTYATATDFLTMMSRVSRYALIILDINMPGMDGLEALEKLKKSPATRSIPTLLLTADARKDTVIRGMKLGAQDYMVKPIDPAALEERVAVLLGETLLRVED</sequence>
<evidence type="ECO:0000256" key="2">
    <source>
        <dbReference type="PROSITE-ProRule" id="PRU00169"/>
    </source>
</evidence>
<evidence type="ECO:0000313" key="5">
    <source>
        <dbReference type="Proteomes" id="UP001527882"/>
    </source>
</evidence>
<dbReference type="InterPro" id="IPR001789">
    <property type="entry name" value="Sig_transdc_resp-reg_receiver"/>
</dbReference>
<dbReference type="SUPFAM" id="SSF52172">
    <property type="entry name" value="CheY-like"/>
    <property type="match status" value="1"/>
</dbReference>
<dbReference type="InterPro" id="IPR011006">
    <property type="entry name" value="CheY-like_superfamily"/>
</dbReference>
<comment type="caution">
    <text evidence="4">The sequence shown here is derived from an EMBL/GenBank/DDBJ whole genome shotgun (WGS) entry which is preliminary data.</text>
</comment>
<proteinExistence type="predicted"/>
<dbReference type="PANTHER" id="PTHR44591:SF3">
    <property type="entry name" value="RESPONSE REGULATORY DOMAIN-CONTAINING PROTEIN"/>
    <property type="match status" value="1"/>
</dbReference>
<organism evidence="4 5">
    <name type="scientific">Paenibacillus gyeongsangnamensis</name>
    <dbReference type="NCBI Taxonomy" id="3388067"/>
    <lineage>
        <taxon>Bacteria</taxon>
        <taxon>Bacillati</taxon>
        <taxon>Bacillota</taxon>
        <taxon>Bacilli</taxon>
        <taxon>Bacillales</taxon>
        <taxon>Paenibacillaceae</taxon>
        <taxon>Paenibacillus</taxon>
    </lineage>
</organism>
<feature type="domain" description="Response regulatory" evidence="3">
    <location>
        <begin position="5"/>
        <end position="121"/>
    </location>
</feature>
<evidence type="ECO:0000313" key="4">
    <source>
        <dbReference type="EMBL" id="MCZ8517696.1"/>
    </source>
</evidence>
<protein>
    <submittedName>
        <fullName evidence="4">Response regulator</fullName>
    </submittedName>
</protein>